<keyword evidence="2" id="KW-0808">Transferase</keyword>
<dbReference type="OrthoDB" id="9810615at2"/>
<accession>A0A1W1XE58</accession>
<evidence type="ECO:0000313" key="2">
    <source>
        <dbReference type="EMBL" id="SMC22160.1"/>
    </source>
</evidence>
<proteinExistence type="predicted"/>
<dbReference type="Proteomes" id="UP000192468">
    <property type="component" value="Unassembled WGS sequence"/>
</dbReference>
<dbReference type="InterPro" id="IPR016181">
    <property type="entry name" value="Acyl_CoA_acyltransferase"/>
</dbReference>
<dbReference type="AlphaFoldDB" id="A0A1W1XE58"/>
<dbReference type="Gene3D" id="3.40.630.30">
    <property type="match status" value="1"/>
</dbReference>
<dbReference type="STRING" id="1121291.SAMN02745134_01565"/>
<dbReference type="GO" id="GO:0016747">
    <property type="term" value="F:acyltransferase activity, transferring groups other than amino-acyl groups"/>
    <property type="evidence" value="ECO:0007669"/>
    <property type="project" value="InterPro"/>
</dbReference>
<evidence type="ECO:0000259" key="1">
    <source>
        <dbReference type="PROSITE" id="PS51186"/>
    </source>
</evidence>
<dbReference type="SUPFAM" id="SSF55729">
    <property type="entry name" value="Acyl-CoA N-acyltransferases (Nat)"/>
    <property type="match status" value="1"/>
</dbReference>
<gene>
    <name evidence="2" type="ORF">SAMN02745134_01565</name>
</gene>
<dbReference type="RefSeq" id="WP_084115037.1">
    <property type="nucleotide sequence ID" value="NZ_FWXH01000003.1"/>
</dbReference>
<evidence type="ECO:0000313" key="3">
    <source>
        <dbReference type="Proteomes" id="UP000192468"/>
    </source>
</evidence>
<keyword evidence="3" id="KW-1185">Reference proteome</keyword>
<protein>
    <submittedName>
        <fullName evidence="2">Predicted acetyltransferase</fullName>
    </submittedName>
</protein>
<dbReference type="Pfam" id="PF13302">
    <property type="entry name" value="Acetyltransf_3"/>
    <property type="match status" value="1"/>
</dbReference>
<sequence length="168" mass="19478">MIYLKEANVEDVEKEYQFLKDTPAYENGFENKYNEFSYEDFINRALPGIIKYSKGIGLPNGYVPQTLYFLWDDNNIVGLFKIRHWLTDSLRNGAGHIGYGIHKSYRGKGYATKGLTLAIVKAKDIIKEDEIYLSVHIDNPASLKVQLNNQAYLHHSDEKEHHTRIKIR</sequence>
<organism evidence="2 3">
    <name type="scientific">Clostridium acidisoli DSM 12555</name>
    <dbReference type="NCBI Taxonomy" id="1121291"/>
    <lineage>
        <taxon>Bacteria</taxon>
        <taxon>Bacillati</taxon>
        <taxon>Bacillota</taxon>
        <taxon>Clostridia</taxon>
        <taxon>Eubacteriales</taxon>
        <taxon>Clostridiaceae</taxon>
        <taxon>Clostridium</taxon>
    </lineage>
</organism>
<feature type="domain" description="N-acetyltransferase" evidence="1">
    <location>
        <begin position="2"/>
        <end position="168"/>
    </location>
</feature>
<dbReference type="CDD" id="cd04301">
    <property type="entry name" value="NAT_SF"/>
    <property type="match status" value="1"/>
</dbReference>
<dbReference type="PANTHER" id="PTHR39173:SF1">
    <property type="entry name" value="ACETYLTRANSFERASE"/>
    <property type="match status" value="1"/>
</dbReference>
<dbReference type="EMBL" id="FWXH01000003">
    <property type="protein sequence ID" value="SMC22160.1"/>
    <property type="molecule type" value="Genomic_DNA"/>
</dbReference>
<dbReference type="InterPro" id="IPR000182">
    <property type="entry name" value="GNAT_dom"/>
</dbReference>
<dbReference type="PROSITE" id="PS51186">
    <property type="entry name" value="GNAT"/>
    <property type="match status" value="1"/>
</dbReference>
<dbReference type="PANTHER" id="PTHR39173">
    <property type="entry name" value="ACETYLTRANSFERASE"/>
    <property type="match status" value="1"/>
</dbReference>
<reference evidence="2 3" key="1">
    <citation type="submission" date="2017-04" db="EMBL/GenBank/DDBJ databases">
        <authorList>
            <person name="Afonso C.L."/>
            <person name="Miller P.J."/>
            <person name="Scott M.A."/>
            <person name="Spackman E."/>
            <person name="Goraichik I."/>
            <person name="Dimitrov K.M."/>
            <person name="Suarez D.L."/>
            <person name="Swayne D.E."/>
        </authorList>
    </citation>
    <scope>NUCLEOTIDE SEQUENCE [LARGE SCALE GENOMIC DNA]</scope>
    <source>
        <strain evidence="2 3">DSM 12555</strain>
    </source>
</reference>
<name>A0A1W1XE58_9CLOT</name>